<dbReference type="Pfam" id="PF08340">
    <property type="entry name" value="YicC-like_C"/>
    <property type="match status" value="1"/>
</dbReference>
<evidence type="ECO:0000259" key="7">
    <source>
        <dbReference type="Pfam" id="PF08340"/>
    </source>
</evidence>
<comment type="similarity">
    <text evidence="5">Belongs to the YicC/YloC family.</text>
</comment>
<evidence type="ECO:0000256" key="2">
    <source>
        <dbReference type="ARBA" id="ARBA00022722"/>
    </source>
</evidence>
<keyword evidence="3" id="KW-0255">Endonuclease</keyword>
<organism evidence="8 9">
    <name type="scientific">Alicyclobacillus macrosporangiidus</name>
    <dbReference type="NCBI Taxonomy" id="392015"/>
    <lineage>
        <taxon>Bacteria</taxon>
        <taxon>Bacillati</taxon>
        <taxon>Bacillota</taxon>
        <taxon>Bacilli</taxon>
        <taxon>Bacillales</taxon>
        <taxon>Alicyclobacillaceae</taxon>
        <taxon>Alicyclobacillus</taxon>
    </lineage>
</organism>
<evidence type="ECO:0000259" key="6">
    <source>
        <dbReference type="Pfam" id="PF03755"/>
    </source>
</evidence>
<dbReference type="PANTHER" id="PTHR30636">
    <property type="entry name" value="UPF0701 PROTEIN YICC"/>
    <property type="match status" value="1"/>
</dbReference>
<dbReference type="eggNOG" id="COG1561">
    <property type="taxonomic scope" value="Bacteria"/>
</dbReference>
<sequence length="293" mass="32793">MALRSMTGFGQAVVEGTEVRVKVEIRSVNHRFAEFQIKIGRDLFALEEEVRALAAKRIGRGRVDGFVSVEPLRPLPAQVSVNWDLLDALCEAERAALRRQGVDKPALVSVAHWMTYPGVVTVETRTFDPDALRRDVLEAVALACDRLIEMRVREGSRIAADMLAKLDDLARLTEEMARLAPAAAEAVLRRLRDRMKSVVPQADEQRLLSEAAILADRACIDEELVRLESHIAEFRKSVREGSPVGRRLDFIVQEMHREVNTIGSKSTDLQIAKAVLEAKALVEQLREQAQNIE</sequence>
<evidence type="ECO:0000256" key="3">
    <source>
        <dbReference type="ARBA" id="ARBA00022759"/>
    </source>
</evidence>
<dbReference type="STRING" id="392015.SAMN05421543_10446"/>
<feature type="domain" description="Endoribonuclease YicC-like C-terminal" evidence="7">
    <location>
        <begin position="178"/>
        <end position="293"/>
    </location>
</feature>
<dbReference type="EMBL" id="FPBV01000004">
    <property type="protein sequence ID" value="SFU57075.1"/>
    <property type="molecule type" value="Genomic_DNA"/>
</dbReference>
<evidence type="ECO:0000313" key="8">
    <source>
        <dbReference type="EMBL" id="SFU57075.1"/>
    </source>
</evidence>
<reference evidence="9" key="1">
    <citation type="submission" date="2016-10" db="EMBL/GenBank/DDBJ databases">
        <authorList>
            <person name="Varghese N."/>
        </authorList>
    </citation>
    <scope>NUCLEOTIDE SEQUENCE [LARGE SCALE GENOMIC DNA]</scope>
    <source>
        <strain evidence="9">DSM 17980</strain>
    </source>
</reference>
<dbReference type="GO" id="GO:0016787">
    <property type="term" value="F:hydrolase activity"/>
    <property type="evidence" value="ECO:0007669"/>
    <property type="project" value="UniProtKB-KW"/>
</dbReference>
<comment type="cofactor">
    <cofactor evidence="1">
        <name>a divalent metal cation</name>
        <dbReference type="ChEBI" id="CHEBI:60240"/>
    </cofactor>
</comment>
<proteinExistence type="inferred from homology"/>
<dbReference type="Proteomes" id="UP000183508">
    <property type="component" value="Unassembled WGS sequence"/>
</dbReference>
<feature type="domain" description="Endoribonuclease YicC-like N-terminal" evidence="6">
    <location>
        <begin position="3"/>
        <end position="159"/>
    </location>
</feature>
<keyword evidence="9" id="KW-1185">Reference proteome</keyword>
<evidence type="ECO:0000256" key="5">
    <source>
        <dbReference type="ARBA" id="ARBA00035648"/>
    </source>
</evidence>
<dbReference type="RefSeq" id="WP_074950184.1">
    <property type="nucleotide sequence ID" value="NZ_FPBV01000004.1"/>
</dbReference>
<dbReference type="GO" id="GO:0004521">
    <property type="term" value="F:RNA endonuclease activity"/>
    <property type="evidence" value="ECO:0007669"/>
    <property type="project" value="InterPro"/>
</dbReference>
<evidence type="ECO:0000256" key="1">
    <source>
        <dbReference type="ARBA" id="ARBA00001968"/>
    </source>
</evidence>
<dbReference type="Pfam" id="PF03755">
    <property type="entry name" value="YicC-like_N"/>
    <property type="match status" value="1"/>
</dbReference>
<dbReference type="InterPro" id="IPR013551">
    <property type="entry name" value="YicC-like_C"/>
</dbReference>
<evidence type="ECO:0000313" key="9">
    <source>
        <dbReference type="Proteomes" id="UP000183508"/>
    </source>
</evidence>
<dbReference type="AlphaFoldDB" id="A0A1I7H8N6"/>
<keyword evidence="4" id="KW-0378">Hydrolase</keyword>
<evidence type="ECO:0000256" key="4">
    <source>
        <dbReference type="ARBA" id="ARBA00022801"/>
    </source>
</evidence>
<dbReference type="PANTHER" id="PTHR30636:SF3">
    <property type="entry name" value="UPF0701 PROTEIN YICC"/>
    <property type="match status" value="1"/>
</dbReference>
<dbReference type="NCBIfam" id="TIGR00255">
    <property type="entry name" value="YicC/YloC family endoribonuclease"/>
    <property type="match status" value="1"/>
</dbReference>
<gene>
    <name evidence="8" type="ORF">SAMN05421543_10446</name>
</gene>
<dbReference type="InterPro" id="IPR013527">
    <property type="entry name" value="YicC-like_N"/>
</dbReference>
<accession>A0A1I7H8N6</accession>
<keyword evidence="2" id="KW-0540">Nuclease</keyword>
<dbReference type="InterPro" id="IPR005229">
    <property type="entry name" value="YicC/YloC-like"/>
</dbReference>
<name>A0A1I7H8N6_9BACL</name>
<protein>
    <submittedName>
        <fullName evidence="8">TIGR00255 family protein</fullName>
    </submittedName>
</protein>